<evidence type="ECO:0000313" key="1">
    <source>
        <dbReference type="EMBL" id="GHD53662.1"/>
    </source>
</evidence>
<dbReference type="GO" id="GO:0008684">
    <property type="term" value="F:2-oxopent-4-enoate hydratase activity"/>
    <property type="evidence" value="ECO:0007669"/>
    <property type="project" value="TreeGrafter"/>
</dbReference>
<dbReference type="InterPro" id="IPR050772">
    <property type="entry name" value="Hydratase-Decarb/MhpD_sf"/>
</dbReference>
<proteinExistence type="predicted"/>
<name>A0A918XT17_9PROT</name>
<organism evidence="1 2">
    <name type="scientific">Thalassobaculum fulvum</name>
    <dbReference type="NCBI Taxonomy" id="1633335"/>
    <lineage>
        <taxon>Bacteria</taxon>
        <taxon>Pseudomonadati</taxon>
        <taxon>Pseudomonadota</taxon>
        <taxon>Alphaproteobacteria</taxon>
        <taxon>Rhodospirillales</taxon>
        <taxon>Thalassobaculaceae</taxon>
        <taxon>Thalassobaculum</taxon>
    </lineage>
</organism>
<reference evidence="1" key="1">
    <citation type="journal article" date="2014" name="Int. J. Syst. Evol. Microbiol.">
        <title>Complete genome sequence of Corynebacterium casei LMG S-19264T (=DSM 44701T), isolated from a smear-ripened cheese.</title>
        <authorList>
            <consortium name="US DOE Joint Genome Institute (JGI-PGF)"/>
            <person name="Walter F."/>
            <person name="Albersmeier A."/>
            <person name="Kalinowski J."/>
            <person name="Ruckert C."/>
        </authorList>
    </citation>
    <scope>NUCLEOTIDE SEQUENCE</scope>
    <source>
        <strain evidence="1">KCTC 42651</strain>
    </source>
</reference>
<protein>
    <submittedName>
        <fullName evidence="1">Fumarylacetoacetate (FAA) hydrolase</fullName>
    </submittedName>
</protein>
<dbReference type="GO" id="GO:0005737">
    <property type="term" value="C:cytoplasm"/>
    <property type="evidence" value="ECO:0007669"/>
    <property type="project" value="TreeGrafter"/>
</dbReference>
<dbReference type="Gene3D" id="3.90.850.10">
    <property type="entry name" value="Fumarylacetoacetase-like, C-terminal domain"/>
    <property type="match status" value="1"/>
</dbReference>
<accession>A0A918XT17</accession>
<dbReference type="GO" id="GO:0016787">
    <property type="term" value="F:hydrolase activity"/>
    <property type="evidence" value="ECO:0007669"/>
    <property type="project" value="UniProtKB-KW"/>
</dbReference>
<gene>
    <name evidence="1" type="ORF">GCM10017083_30270</name>
</gene>
<dbReference type="RefSeq" id="WP_189991058.1">
    <property type="nucleotide sequence ID" value="NZ_BMZS01000007.1"/>
</dbReference>
<dbReference type="PANTHER" id="PTHR30143:SF0">
    <property type="entry name" value="2-KETO-4-PENTENOATE HYDRATASE"/>
    <property type="match status" value="1"/>
</dbReference>
<dbReference type="PANTHER" id="PTHR30143">
    <property type="entry name" value="ACID HYDRATASE"/>
    <property type="match status" value="1"/>
</dbReference>
<reference evidence="1" key="2">
    <citation type="submission" date="2020-09" db="EMBL/GenBank/DDBJ databases">
        <authorList>
            <person name="Sun Q."/>
            <person name="Kim S."/>
        </authorList>
    </citation>
    <scope>NUCLEOTIDE SEQUENCE</scope>
    <source>
        <strain evidence="1">KCTC 42651</strain>
    </source>
</reference>
<dbReference type="SUPFAM" id="SSF56529">
    <property type="entry name" value="FAH"/>
    <property type="match status" value="1"/>
</dbReference>
<keyword evidence="2" id="KW-1185">Reference proteome</keyword>
<sequence length="263" mass="27831">MLDPARVQEAADLIWKHWQAGTAMPALPDGLRPETRDQGYKVQAGLERFTAQPPYGWKIAATSVAGQKHIGVDGPLAGRILAERVQAPGATVSLAGNRMLVAELEFAFRFARDLPPRADPYDRAEVLDAVAALHPAVEVPDSRFERFETAGAAQLIAEAACARDFVLGAPTTADWRAIDLAAHRVLGTMPRTGEHPGVGSNVLGDPRVALTWLVNELSGQGIALAAGQVVTTGTCVVPIPIRPGDRLHGDFGVLGTIEVAFGG</sequence>
<dbReference type="EMBL" id="BMZS01000007">
    <property type="protein sequence ID" value="GHD53662.1"/>
    <property type="molecule type" value="Genomic_DNA"/>
</dbReference>
<dbReference type="InterPro" id="IPR036663">
    <property type="entry name" value="Fumarylacetoacetase_C_sf"/>
</dbReference>
<evidence type="ECO:0000313" key="2">
    <source>
        <dbReference type="Proteomes" id="UP000630353"/>
    </source>
</evidence>
<dbReference type="Proteomes" id="UP000630353">
    <property type="component" value="Unassembled WGS sequence"/>
</dbReference>
<comment type="caution">
    <text evidence="1">The sequence shown here is derived from an EMBL/GenBank/DDBJ whole genome shotgun (WGS) entry which is preliminary data.</text>
</comment>
<dbReference type="AlphaFoldDB" id="A0A918XT17"/>
<keyword evidence="1" id="KW-0378">Hydrolase</keyword>